<keyword evidence="6" id="KW-0560">Oxidoreductase</keyword>
<evidence type="ECO:0000259" key="5">
    <source>
        <dbReference type="PROSITE" id="PS00624"/>
    </source>
</evidence>
<dbReference type="PROSITE" id="PS00624">
    <property type="entry name" value="GMC_OXRED_2"/>
    <property type="match status" value="1"/>
</dbReference>
<dbReference type="Gene3D" id="3.30.560.10">
    <property type="entry name" value="Glucose Oxidase, domain 3"/>
    <property type="match status" value="1"/>
</dbReference>
<dbReference type="RefSeq" id="WP_184860748.1">
    <property type="nucleotide sequence ID" value="NZ_BAAAWY010000038.1"/>
</dbReference>
<comment type="cofactor">
    <cofactor evidence="1">
        <name>FAD</name>
        <dbReference type="ChEBI" id="CHEBI:57692"/>
    </cofactor>
</comment>
<sequence length="523" mass="56053">MEEFDYVVVGGGTAGSVLANRLSEDPAARVLLLEAGGAWVPAAVDDASLWFTLLGSGIDWGYQSVPQPGLDGRSTYEPRGKGLGGSSNLYIMMHVQGHPSDFDSWAYQGAAGWSYNDLAPYFARLANQEDGANRQGPQRVTNAGQHKPNPLSRTFIDACVELGYPEVADFNGPSMIGAGWHHLDVEDGRRRGALVSYLEPAADRPNLTVRTDAQALNLTFDGTRCTGVRYRQNPPAEPTGEGRYAIAGQERHQGTFEVRATAEVIVSAGAIESPKLLLLSGIGAPEQLRAFDIPVVSPLRGVGENFHNHVLTGLIAETREPVEPGHQNLSESALFTTSEPGLPAPDLQIAFVHVPFDIIVGQQHPNAVSILPGVVRPYSRGSVRLASDHPLAKPLVDPNYLGDPADLRRLVQAVELSREIFATSAFAGQLKGELLPGPDVRSGDELAAFVRSRADSYHHQAGSCRMGVDELSVVDPRLRVHGVDGLRVVDASVMPTVPSGNCHTAIVAIAERAADLIKEEHHG</sequence>
<organism evidence="6 7">
    <name type="scientific">Kutzneria kofuensis</name>
    <dbReference type="NCBI Taxonomy" id="103725"/>
    <lineage>
        <taxon>Bacteria</taxon>
        <taxon>Bacillati</taxon>
        <taxon>Actinomycetota</taxon>
        <taxon>Actinomycetes</taxon>
        <taxon>Pseudonocardiales</taxon>
        <taxon>Pseudonocardiaceae</taxon>
        <taxon>Kutzneria</taxon>
    </lineage>
</organism>
<accession>A0A7W9KE61</accession>
<protein>
    <submittedName>
        <fullName evidence="6">Choline dehydrogenase</fullName>
        <ecNumber evidence="6">1.1.99.1</ecNumber>
    </submittedName>
</protein>
<dbReference type="SUPFAM" id="SSF51905">
    <property type="entry name" value="FAD/NAD(P)-binding domain"/>
    <property type="match status" value="1"/>
</dbReference>
<dbReference type="GO" id="GO:0050660">
    <property type="term" value="F:flavin adenine dinucleotide binding"/>
    <property type="evidence" value="ECO:0007669"/>
    <property type="project" value="InterPro"/>
</dbReference>
<dbReference type="EC" id="1.1.99.1" evidence="6"/>
<dbReference type="InterPro" id="IPR012132">
    <property type="entry name" value="GMC_OxRdtase"/>
</dbReference>
<evidence type="ECO:0000256" key="1">
    <source>
        <dbReference type="ARBA" id="ARBA00001974"/>
    </source>
</evidence>
<evidence type="ECO:0000256" key="4">
    <source>
        <dbReference type="ARBA" id="ARBA00022827"/>
    </source>
</evidence>
<dbReference type="PIRSF" id="PIRSF000137">
    <property type="entry name" value="Alcohol_oxidase"/>
    <property type="match status" value="1"/>
</dbReference>
<comment type="similarity">
    <text evidence="2">Belongs to the GMC oxidoreductase family.</text>
</comment>
<dbReference type="Proteomes" id="UP000585638">
    <property type="component" value="Unassembled WGS sequence"/>
</dbReference>
<reference evidence="6 7" key="1">
    <citation type="submission" date="2020-08" db="EMBL/GenBank/DDBJ databases">
        <title>Sequencing the genomes of 1000 actinobacteria strains.</title>
        <authorList>
            <person name="Klenk H.-P."/>
        </authorList>
    </citation>
    <scope>NUCLEOTIDE SEQUENCE [LARGE SCALE GENOMIC DNA]</scope>
    <source>
        <strain evidence="6 7">DSM 43851</strain>
    </source>
</reference>
<dbReference type="GO" id="GO:0008812">
    <property type="term" value="F:choline dehydrogenase activity"/>
    <property type="evidence" value="ECO:0007669"/>
    <property type="project" value="UniProtKB-EC"/>
</dbReference>
<dbReference type="SUPFAM" id="SSF54373">
    <property type="entry name" value="FAD-linked reductases, C-terminal domain"/>
    <property type="match status" value="1"/>
</dbReference>
<dbReference type="InterPro" id="IPR007867">
    <property type="entry name" value="GMC_OxRtase_C"/>
</dbReference>
<evidence type="ECO:0000313" key="6">
    <source>
        <dbReference type="EMBL" id="MBB5890953.1"/>
    </source>
</evidence>
<keyword evidence="3" id="KW-0285">Flavoprotein</keyword>
<evidence type="ECO:0000256" key="3">
    <source>
        <dbReference type="ARBA" id="ARBA00022630"/>
    </source>
</evidence>
<dbReference type="PANTHER" id="PTHR11552">
    <property type="entry name" value="GLUCOSE-METHANOL-CHOLINE GMC OXIDOREDUCTASE"/>
    <property type="match status" value="1"/>
</dbReference>
<dbReference type="AlphaFoldDB" id="A0A7W9KE61"/>
<comment type="caution">
    <text evidence="6">The sequence shown here is derived from an EMBL/GenBank/DDBJ whole genome shotgun (WGS) entry which is preliminary data.</text>
</comment>
<dbReference type="PANTHER" id="PTHR11552:SF147">
    <property type="entry name" value="CHOLINE DEHYDROGENASE, MITOCHONDRIAL"/>
    <property type="match status" value="1"/>
</dbReference>
<evidence type="ECO:0000256" key="2">
    <source>
        <dbReference type="ARBA" id="ARBA00010790"/>
    </source>
</evidence>
<dbReference type="InterPro" id="IPR036188">
    <property type="entry name" value="FAD/NAD-bd_sf"/>
</dbReference>
<keyword evidence="7" id="KW-1185">Reference proteome</keyword>
<dbReference type="EMBL" id="JACHIR010000001">
    <property type="protein sequence ID" value="MBB5890953.1"/>
    <property type="molecule type" value="Genomic_DNA"/>
</dbReference>
<dbReference type="Gene3D" id="3.50.50.60">
    <property type="entry name" value="FAD/NAD(P)-binding domain"/>
    <property type="match status" value="1"/>
</dbReference>
<dbReference type="InterPro" id="IPR000172">
    <property type="entry name" value="GMC_OxRdtase_N"/>
</dbReference>
<dbReference type="Pfam" id="PF05199">
    <property type="entry name" value="GMC_oxred_C"/>
    <property type="match status" value="1"/>
</dbReference>
<keyword evidence="4" id="KW-0274">FAD</keyword>
<name>A0A7W9KE61_9PSEU</name>
<gene>
    <name evidence="6" type="ORF">BJ998_002149</name>
</gene>
<evidence type="ECO:0000313" key="7">
    <source>
        <dbReference type="Proteomes" id="UP000585638"/>
    </source>
</evidence>
<proteinExistence type="inferred from homology"/>
<dbReference type="Pfam" id="PF00732">
    <property type="entry name" value="GMC_oxred_N"/>
    <property type="match status" value="1"/>
</dbReference>
<feature type="domain" description="Glucose-methanol-choline oxidoreductase N-terminal" evidence="5">
    <location>
        <begin position="269"/>
        <end position="283"/>
    </location>
</feature>